<dbReference type="AlphaFoldDB" id="A0A224XQL8"/>
<name>A0A224XQL8_9HEMI</name>
<comment type="similarity">
    <text evidence="1 4">Belongs to the serpin family.</text>
</comment>
<proteinExistence type="inferred from homology"/>
<keyword evidence="3" id="KW-0722">Serine protease inhibitor</keyword>
<evidence type="ECO:0000259" key="6">
    <source>
        <dbReference type="SMART" id="SM00093"/>
    </source>
</evidence>
<evidence type="ECO:0000313" key="7">
    <source>
        <dbReference type="EMBL" id="JAW10862.1"/>
    </source>
</evidence>
<dbReference type="SUPFAM" id="SSF56574">
    <property type="entry name" value="Serpins"/>
    <property type="match status" value="1"/>
</dbReference>
<dbReference type="InterPro" id="IPR042185">
    <property type="entry name" value="Serpin_sf_2"/>
</dbReference>
<feature type="domain" description="Serpin" evidence="6">
    <location>
        <begin position="42"/>
        <end position="366"/>
    </location>
</feature>
<evidence type="ECO:0000256" key="2">
    <source>
        <dbReference type="ARBA" id="ARBA00022690"/>
    </source>
</evidence>
<keyword evidence="5" id="KW-0732">Signal</keyword>
<dbReference type="PANTHER" id="PTHR11461">
    <property type="entry name" value="SERINE PROTEASE INHIBITOR, SERPIN"/>
    <property type="match status" value="1"/>
</dbReference>
<organism evidence="7">
    <name type="scientific">Panstrongylus lignarius</name>
    <dbReference type="NCBI Taxonomy" id="156445"/>
    <lineage>
        <taxon>Eukaryota</taxon>
        <taxon>Metazoa</taxon>
        <taxon>Ecdysozoa</taxon>
        <taxon>Arthropoda</taxon>
        <taxon>Hexapoda</taxon>
        <taxon>Insecta</taxon>
        <taxon>Pterygota</taxon>
        <taxon>Neoptera</taxon>
        <taxon>Paraneoptera</taxon>
        <taxon>Hemiptera</taxon>
        <taxon>Heteroptera</taxon>
        <taxon>Panheteroptera</taxon>
        <taxon>Cimicomorpha</taxon>
        <taxon>Reduviidae</taxon>
        <taxon>Triatominae</taxon>
        <taxon>Panstrongylus</taxon>
    </lineage>
</organism>
<dbReference type="InterPro" id="IPR042178">
    <property type="entry name" value="Serpin_sf_1"/>
</dbReference>
<reference evidence="7" key="1">
    <citation type="journal article" date="2018" name="PLoS Negl. Trop. Dis.">
        <title>An insight into the salivary gland and fat body transcriptome of Panstrongylus lignarius (Hemiptera: Heteroptera), the main vector of Chagas disease in Peru.</title>
        <authorList>
            <person name="Nevoa J.C."/>
            <person name="Mendes M.T."/>
            <person name="da Silva M.V."/>
            <person name="Soares S.C."/>
            <person name="Oliveira C.J.F."/>
            <person name="Ribeiro J.M.C."/>
        </authorList>
    </citation>
    <scope>NUCLEOTIDE SEQUENCE</scope>
</reference>
<evidence type="ECO:0000256" key="4">
    <source>
        <dbReference type="RuleBase" id="RU000411"/>
    </source>
</evidence>
<keyword evidence="2" id="KW-0646">Protease inhibitor</keyword>
<dbReference type="CDD" id="cd19601">
    <property type="entry name" value="serpin42Da-like"/>
    <property type="match status" value="1"/>
</dbReference>
<feature type="chain" id="PRO_5012443198" evidence="5">
    <location>
        <begin position="30"/>
        <end position="372"/>
    </location>
</feature>
<dbReference type="PANTHER" id="PTHR11461:SF211">
    <property type="entry name" value="GH10112P-RELATED"/>
    <property type="match status" value="1"/>
</dbReference>
<feature type="signal peptide" evidence="5">
    <location>
        <begin position="1"/>
        <end position="29"/>
    </location>
</feature>
<dbReference type="InterPro" id="IPR000215">
    <property type="entry name" value="Serpin_fam"/>
</dbReference>
<protein>
    <submittedName>
        <fullName evidence="7">Putative serine proteinase inhibitor</fullName>
    </submittedName>
</protein>
<dbReference type="EMBL" id="GFTR01005564">
    <property type="protein sequence ID" value="JAW10862.1"/>
    <property type="molecule type" value="Transcribed_RNA"/>
</dbReference>
<evidence type="ECO:0000256" key="3">
    <source>
        <dbReference type="ARBA" id="ARBA00022900"/>
    </source>
</evidence>
<dbReference type="Gene3D" id="2.30.39.10">
    <property type="entry name" value="Alpha-1-antitrypsin, domain 1"/>
    <property type="match status" value="1"/>
</dbReference>
<dbReference type="SMART" id="SM00093">
    <property type="entry name" value="SERPIN"/>
    <property type="match status" value="1"/>
</dbReference>
<dbReference type="InterPro" id="IPR036186">
    <property type="entry name" value="Serpin_sf"/>
</dbReference>
<dbReference type="InterPro" id="IPR023796">
    <property type="entry name" value="Serpin_dom"/>
</dbReference>
<dbReference type="Gene3D" id="3.30.497.10">
    <property type="entry name" value="Antithrombin, subunit I, domain 2"/>
    <property type="match status" value="1"/>
</dbReference>
<dbReference type="GO" id="GO:0005615">
    <property type="term" value="C:extracellular space"/>
    <property type="evidence" value="ECO:0007669"/>
    <property type="project" value="InterPro"/>
</dbReference>
<evidence type="ECO:0000256" key="5">
    <source>
        <dbReference type="SAM" id="SignalP"/>
    </source>
</evidence>
<accession>A0A224XQL8</accession>
<dbReference type="GO" id="GO:0004867">
    <property type="term" value="F:serine-type endopeptidase inhibitor activity"/>
    <property type="evidence" value="ECO:0007669"/>
    <property type="project" value="UniProtKB-KW"/>
</dbReference>
<sequence length="372" mass="41908">MAPLTLGALPVVGVLLIFVMSVGINEVKGAEDLTYESNQFSFDLYQALKEPFENLIVSPISADIVIALAYIGAGGNTQTEIAKALHLPDDLEYVRKEYKALLDYLRGPGLYLVTKMFIEQTLFVNPEFQKNVSIYFLSEAGPVSFVAHPERATQEINQWVEQQTVNKIKDLLAKDVRVDSSTRMMLTNAGYFNAKWSSPFDHSRTKDDDFYFDPNHTVTVKMMFQNNRFQFKYDPDLKAKILALPFENKVFNMIVFLPDNITELPGLESRLSRSNFPGILQSLIYTDLIVGLPKFTMNKTTMKLTETLKQLGIKDLFNQTAANLTGIAENLYATAVCQKAFIEVSEEGTVVPFGVAEEVFSKFANSEFTLLY</sequence>
<evidence type="ECO:0000256" key="1">
    <source>
        <dbReference type="ARBA" id="ARBA00009500"/>
    </source>
</evidence>
<dbReference type="Pfam" id="PF00079">
    <property type="entry name" value="Serpin"/>
    <property type="match status" value="1"/>
</dbReference>